<dbReference type="Proteomes" id="UP000005341">
    <property type="component" value="Unassembled WGS sequence"/>
</dbReference>
<protein>
    <submittedName>
        <fullName evidence="1">Uncharacterized protein</fullName>
    </submittedName>
</protein>
<proteinExistence type="predicted"/>
<dbReference type="AlphaFoldDB" id="A0A828PPE3"/>
<name>A0A828PPE3_ACTPL</name>
<accession>A0A828PPE3</accession>
<gene>
    <name evidence="1" type="ORF">appser6_18670</name>
</gene>
<comment type="caution">
    <text evidence="1">The sequence shown here is derived from an EMBL/GenBank/DDBJ whole genome shotgun (WGS) entry which is preliminary data.</text>
</comment>
<organism evidence="1 2">
    <name type="scientific">Actinobacillus pleuropneumoniae serovar 6 str. Femo</name>
    <dbReference type="NCBI Taxonomy" id="754256"/>
    <lineage>
        <taxon>Bacteria</taxon>
        <taxon>Pseudomonadati</taxon>
        <taxon>Pseudomonadota</taxon>
        <taxon>Gammaproteobacteria</taxon>
        <taxon>Pasteurellales</taxon>
        <taxon>Pasteurellaceae</taxon>
        <taxon>Actinobacillus</taxon>
    </lineage>
</organism>
<evidence type="ECO:0000313" key="1">
    <source>
        <dbReference type="EMBL" id="EFM91094.1"/>
    </source>
</evidence>
<reference evidence="1 2" key="1">
    <citation type="journal article" date="2010" name="J. Bacteriol.">
        <title>Comparative genomic characterization of Actinobacillus pleuropneumoniae.</title>
        <authorList>
            <person name="Xu Z."/>
            <person name="Chen X."/>
            <person name="Li L."/>
            <person name="Li T."/>
            <person name="Wang S."/>
            <person name="Chen H."/>
            <person name="Zhou R."/>
        </authorList>
    </citation>
    <scope>NUCLEOTIDE SEQUENCE [LARGE SCALE GENOMIC DNA]</scope>
    <source>
        <strain evidence="1 2">Femo</strain>
    </source>
</reference>
<evidence type="ECO:0000313" key="2">
    <source>
        <dbReference type="Proteomes" id="UP000005341"/>
    </source>
</evidence>
<dbReference type="EMBL" id="ADOG01000037">
    <property type="protein sequence ID" value="EFM91094.1"/>
    <property type="molecule type" value="Genomic_DNA"/>
</dbReference>
<sequence>MCLSGQICRIFCKFDRFFIELIKRYIVSGDKKASEYGG</sequence>